<dbReference type="GO" id="GO:0004519">
    <property type="term" value="F:endonuclease activity"/>
    <property type="evidence" value="ECO:0007669"/>
    <property type="project" value="UniProtKB-KW"/>
</dbReference>
<keyword evidence="3" id="KW-0540">Nuclease</keyword>
<dbReference type="CDD" id="cd00085">
    <property type="entry name" value="HNHc"/>
    <property type="match status" value="1"/>
</dbReference>
<protein>
    <submittedName>
        <fullName evidence="3">HNH endonuclease</fullName>
    </submittedName>
</protein>
<feature type="compositionally biased region" description="Basic residues" evidence="1">
    <location>
        <begin position="1"/>
        <end position="11"/>
    </location>
</feature>
<dbReference type="GO" id="GO:0008270">
    <property type="term" value="F:zinc ion binding"/>
    <property type="evidence" value="ECO:0007669"/>
    <property type="project" value="InterPro"/>
</dbReference>
<evidence type="ECO:0000259" key="2">
    <source>
        <dbReference type="SMART" id="SM00507"/>
    </source>
</evidence>
<accession>A0A5M5DLG6</accession>
<dbReference type="EMBL" id="VWLE01000010">
    <property type="protein sequence ID" value="KAA3954552.1"/>
    <property type="molecule type" value="Genomic_DNA"/>
</dbReference>
<evidence type="ECO:0000313" key="4">
    <source>
        <dbReference type="Proteomes" id="UP000323717"/>
    </source>
</evidence>
<dbReference type="InterPro" id="IPR003615">
    <property type="entry name" value="HNH_nuc"/>
</dbReference>
<keyword evidence="3" id="KW-0378">Hydrolase</keyword>
<dbReference type="Gene3D" id="1.10.30.50">
    <property type="match status" value="1"/>
</dbReference>
<keyword evidence="3" id="KW-0255">Endonuclease</keyword>
<dbReference type="GO" id="GO:0003676">
    <property type="term" value="F:nucleic acid binding"/>
    <property type="evidence" value="ECO:0007669"/>
    <property type="project" value="InterPro"/>
</dbReference>
<dbReference type="Pfam" id="PF01844">
    <property type="entry name" value="HNH"/>
    <property type="match status" value="1"/>
</dbReference>
<feature type="region of interest" description="Disordered" evidence="1">
    <location>
        <begin position="1"/>
        <end position="22"/>
    </location>
</feature>
<dbReference type="Proteomes" id="UP000323717">
    <property type="component" value="Unassembled WGS sequence"/>
</dbReference>
<dbReference type="AlphaFoldDB" id="A0A5M5DLG6"/>
<evidence type="ECO:0000313" key="3">
    <source>
        <dbReference type="EMBL" id="KAA3954552.1"/>
    </source>
</evidence>
<gene>
    <name evidence="3" type="ORF">F3D71_01995</name>
</gene>
<feature type="domain" description="HNH nuclease" evidence="2">
    <location>
        <begin position="31"/>
        <end position="91"/>
    </location>
</feature>
<dbReference type="InterPro" id="IPR002711">
    <property type="entry name" value="HNH"/>
</dbReference>
<comment type="caution">
    <text evidence="3">The sequence shown here is derived from an EMBL/GenBank/DDBJ whole genome shotgun (WGS) entry which is preliminary data.</text>
</comment>
<organism evidence="3 4">
    <name type="scientific">Bacteroides ovatus</name>
    <dbReference type="NCBI Taxonomy" id="28116"/>
    <lineage>
        <taxon>Bacteria</taxon>
        <taxon>Pseudomonadati</taxon>
        <taxon>Bacteroidota</taxon>
        <taxon>Bacteroidia</taxon>
        <taxon>Bacteroidales</taxon>
        <taxon>Bacteroidaceae</taxon>
        <taxon>Bacteroides</taxon>
    </lineage>
</organism>
<sequence>MPYLKKAKKQRNPSNNRIERQKIYNTDRWHKLRASKLMQSPLCEVCLSKGVITPAFHIHHIDSFMNYEGMKRKEVAYNPDNLMSICEQCHSRKHLHTKKDLAL</sequence>
<proteinExistence type="predicted"/>
<dbReference type="SMART" id="SM00507">
    <property type="entry name" value="HNHc"/>
    <property type="match status" value="1"/>
</dbReference>
<evidence type="ECO:0000256" key="1">
    <source>
        <dbReference type="SAM" id="MobiDB-lite"/>
    </source>
</evidence>
<name>A0A5M5DLG6_BACOV</name>
<reference evidence="3 4" key="1">
    <citation type="journal article" date="2019" name="Nat. Med.">
        <title>A library of human gut bacterial isolates paired with longitudinal multiomics data enables mechanistic microbiome research.</title>
        <authorList>
            <person name="Poyet M."/>
            <person name="Groussin M."/>
            <person name="Gibbons S.M."/>
            <person name="Avila-Pacheco J."/>
            <person name="Jiang X."/>
            <person name="Kearney S.M."/>
            <person name="Perrotta A.R."/>
            <person name="Berdy B."/>
            <person name="Zhao S."/>
            <person name="Lieberman T.D."/>
            <person name="Swanson P.K."/>
            <person name="Smith M."/>
            <person name="Roesemann S."/>
            <person name="Alexander J.E."/>
            <person name="Rich S.A."/>
            <person name="Livny J."/>
            <person name="Vlamakis H."/>
            <person name="Clish C."/>
            <person name="Bullock K."/>
            <person name="Deik A."/>
            <person name="Scott J."/>
            <person name="Pierce K.A."/>
            <person name="Xavier R.J."/>
            <person name="Alm E.J."/>
        </authorList>
    </citation>
    <scope>NUCLEOTIDE SEQUENCE [LARGE SCALE GENOMIC DNA]</scope>
    <source>
        <strain evidence="3 4">BIOML-A163</strain>
    </source>
</reference>
<dbReference type="RefSeq" id="WP_138343548.1">
    <property type="nucleotide sequence ID" value="NZ_JAHYNU010000019.1"/>
</dbReference>